<proteinExistence type="predicted"/>
<feature type="region of interest" description="Disordered" evidence="1">
    <location>
        <begin position="1"/>
        <end position="36"/>
    </location>
</feature>
<organism evidence="2">
    <name type="scientific">viral metagenome</name>
    <dbReference type="NCBI Taxonomy" id="1070528"/>
    <lineage>
        <taxon>unclassified sequences</taxon>
        <taxon>metagenomes</taxon>
        <taxon>organismal metagenomes</taxon>
    </lineage>
</organism>
<sequence>MYKDEEIRRNKAKERMQKMRERKGVTSGVTKEQGVTSKPVIPQGVTLYRYVGGKKETLTEVPEGYRVLSDGQVWKPLPETIFIESRVSNEPPIMKYLIPGVDRQGMEAIVESLKGHRTFGLNDVFFGIGKTSISMDRVDELLVATR</sequence>
<evidence type="ECO:0000313" key="2">
    <source>
        <dbReference type="EMBL" id="QJA97493.1"/>
    </source>
</evidence>
<evidence type="ECO:0000256" key="1">
    <source>
        <dbReference type="SAM" id="MobiDB-lite"/>
    </source>
</evidence>
<accession>A0A6M3LRV5</accession>
<dbReference type="EMBL" id="MT143498">
    <property type="protein sequence ID" value="QJA97493.1"/>
    <property type="molecule type" value="Genomic_DNA"/>
</dbReference>
<name>A0A6M3LRV5_9ZZZZ</name>
<protein>
    <submittedName>
        <fullName evidence="2">Uncharacterized protein</fullName>
    </submittedName>
</protein>
<reference evidence="2" key="1">
    <citation type="submission" date="2020-03" db="EMBL/GenBank/DDBJ databases">
        <title>The deep terrestrial virosphere.</title>
        <authorList>
            <person name="Holmfeldt K."/>
            <person name="Nilsson E."/>
            <person name="Simone D."/>
            <person name="Lopez-Fernandez M."/>
            <person name="Wu X."/>
            <person name="de Brujin I."/>
            <person name="Lundin D."/>
            <person name="Andersson A."/>
            <person name="Bertilsson S."/>
            <person name="Dopson M."/>
        </authorList>
    </citation>
    <scope>NUCLEOTIDE SEQUENCE</scope>
    <source>
        <strain evidence="2">MM415B06181</strain>
    </source>
</reference>
<dbReference type="AlphaFoldDB" id="A0A6M3LRV5"/>
<feature type="compositionally biased region" description="Polar residues" evidence="1">
    <location>
        <begin position="27"/>
        <end position="36"/>
    </location>
</feature>
<gene>
    <name evidence="2" type="ORF">MM415B06181_0011</name>
</gene>
<feature type="compositionally biased region" description="Basic and acidic residues" evidence="1">
    <location>
        <begin position="1"/>
        <end position="24"/>
    </location>
</feature>